<feature type="compositionally biased region" description="Polar residues" evidence="1">
    <location>
        <begin position="617"/>
        <end position="636"/>
    </location>
</feature>
<feature type="region of interest" description="Disordered" evidence="1">
    <location>
        <begin position="346"/>
        <end position="378"/>
    </location>
</feature>
<feature type="compositionally biased region" description="Gly residues" evidence="1">
    <location>
        <begin position="577"/>
        <end position="587"/>
    </location>
</feature>
<sequence length="636" mass="68045">MTSSADIPMRDSSSPELSDPPSILSDNSPTNYGNSRSRPGELDEIVVNQRDYRYDGSGQPVLTKDGLPRRKPGPKPGTKLKRLSNTDGSPGDGTKVRRPRKSKDPTAPPNGRKRKLASAEPETKAMEPQPEHRAATIGASSTPLSARQTQLSEMGITNLNNRLEPPLAQPSSAFKREVSSSQPRVSSMSSLLNDPEPPPRPSAPPARSSGTNYDPIRSNYDPVRETMVTHSFSSSMGSPRGPTSNTINRASASPSIASLVDPPPAQSLISPVPSRTTFAQSTSSQPPRAKPETNSVPVSPNPFRQDFVAPPVPKPAAPEARKSIPEVKKSAPAMVLPSKAGIEIRPTSITTIGAGSKRTPPKNHSAASSSPKMGAQKEPAFAMGGGAERSILDFGKAEPGQELTTPSISLHIPLGGETNKYVNFMRLAEERYGWDALHPRQAEQRARKARIAAASAALAQNDSSREGDEMSVDESENEDSNVDMGGTSGPDKPGEVKKRKKRHFKEDEYDKADDFVDDSELLWEEQAAASRDGFFVYSGPLIPEVEKPEPGRGDGVPKRGRGSRGGRGSARAAGTTRGRGGGPGSRGGAVRKPRMTKADKAQLDREKLEREQAFLKSGSSTNYNVLHPTSPQFAGL</sequence>
<feature type="compositionally biased region" description="Polar residues" evidence="1">
    <location>
        <begin position="138"/>
        <end position="161"/>
    </location>
</feature>
<feature type="compositionally biased region" description="Polar residues" evidence="1">
    <location>
        <begin position="27"/>
        <end position="37"/>
    </location>
</feature>
<feature type="compositionally biased region" description="Low complexity" evidence="1">
    <location>
        <begin position="11"/>
        <end position="26"/>
    </location>
</feature>
<feature type="compositionally biased region" description="Low complexity" evidence="1">
    <location>
        <begin position="179"/>
        <end position="190"/>
    </location>
</feature>
<feature type="compositionally biased region" description="Basic and acidic residues" evidence="1">
    <location>
        <begin position="596"/>
        <end position="613"/>
    </location>
</feature>
<dbReference type="Pfam" id="PF08729">
    <property type="entry name" value="HUN"/>
    <property type="match status" value="1"/>
</dbReference>
<evidence type="ECO:0000313" key="3">
    <source>
        <dbReference type="EMBL" id="KAK8046690.1"/>
    </source>
</evidence>
<feature type="compositionally biased region" description="Basic and acidic residues" evidence="1">
    <location>
        <begin position="544"/>
        <end position="557"/>
    </location>
</feature>
<feature type="region of interest" description="Disordered" evidence="1">
    <location>
        <begin position="1"/>
        <end position="327"/>
    </location>
</feature>
<dbReference type="InterPro" id="IPR014840">
    <property type="entry name" value="HRD"/>
</dbReference>
<protein>
    <recommendedName>
        <fullName evidence="2">Hpc2-related domain-containing protein</fullName>
    </recommendedName>
</protein>
<comment type="caution">
    <text evidence="3">The sequence shown here is derived from an EMBL/GenBank/DDBJ whole genome shotgun (WGS) entry which is preliminary data.</text>
</comment>
<dbReference type="EMBL" id="JAQQWM010000009">
    <property type="protein sequence ID" value="KAK8046690.1"/>
    <property type="molecule type" value="Genomic_DNA"/>
</dbReference>
<feature type="compositionally biased region" description="Acidic residues" evidence="1">
    <location>
        <begin position="469"/>
        <end position="481"/>
    </location>
</feature>
<feature type="region of interest" description="Disordered" evidence="1">
    <location>
        <begin position="452"/>
        <end position="511"/>
    </location>
</feature>
<feature type="compositionally biased region" description="Pro residues" evidence="1">
    <location>
        <begin position="195"/>
        <end position="204"/>
    </location>
</feature>
<evidence type="ECO:0000259" key="2">
    <source>
        <dbReference type="Pfam" id="PF08729"/>
    </source>
</evidence>
<evidence type="ECO:0000256" key="1">
    <source>
        <dbReference type="SAM" id="MobiDB-lite"/>
    </source>
</evidence>
<feature type="compositionally biased region" description="Polar residues" evidence="1">
    <location>
        <begin position="267"/>
        <end position="298"/>
    </location>
</feature>
<gene>
    <name evidence="3" type="ORF">PG996_014754</name>
</gene>
<proteinExistence type="predicted"/>
<feature type="compositionally biased region" description="Basic and acidic residues" evidence="1">
    <location>
        <begin position="121"/>
        <end position="134"/>
    </location>
</feature>
<feature type="domain" description="Hpc2-related" evidence="2">
    <location>
        <begin position="498"/>
        <end position="541"/>
    </location>
</feature>
<feature type="compositionally biased region" description="Basic residues" evidence="1">
    <location>
        <begin position="69"/>
        <end position="82"/>
    </location>
</feature>
<dbReference type="Proteomes" id="UP001446871">
    <property type="component" value="Unassembled WGS sequence"/>
</dbReference>
<evidence type="ECO:0000313" key="4">
    <source>
        <dbReference type="Proteomes" id="UP001446871"/>
    </source>
</evidence>
<organism evidence="3 4">
    <name type="scientific">Apiospora saccharicola</name>
    <dbReference type="NCBI Taxonomy" id="335842"/>
    <lineage>
        <taxon>Eukaryota</taxon>
        <taxon>Fungi</taxon>
        <taxon>Dikarya</taxon>
        <taxon>Ascomycota</taxon>
        <taxon>Pezizomycotina</taxon>
        <taxon>Sordariomycetes</taxon>
        <taxon>Xylariomycetidae</taxon>
        <taxon>Amphisphaeriales</taxon>
        <taxon>Apiosporaceae</taxon>
        <taxon>Apiospora</taxon>
    </lineage>
</organism>
<reference evidence="3 4" key="1">
    <citation type="submission" date="2023-01" db="EMBL/GenBank/DDBJ databases">
        <title>Analysis of 21 Apiospora genomes using comparative genomics revels a genus with tremendous synthesis potential of carbohydrate active enzymes and secondary metabolites.</title>
        <authorList>
            <person name="Sorensen T."/>
        </authorList>
    </citation>
    <scope>NUCLEOTIDE SEQUENCE [LARGE SCALE GENOMIC DNA]</scope>
    <source>
        <strain evidence="3 4">CBS 83171</strain>
    </source>
</reference>
<keyword evidence="4" id="KW-1185">Reference proteome</keyword>
<name>A0ABR1TJ70_9PEZI</name>
<feature type="region of interest" description="Disordered" evidence="1">
    <location>
        <begin position="541"/>
        <end position="636"/>
    </location>
</feature>
<feature type="compositionally biased region" description="Polar residues" evidence="1">
    <location>
        <begin position="228"/>
        <end position="256"/>
    </location>
</feature>
<accession>A0ABR1TJ70</accession>